<accession>A0A1H9PQI4</accession>
<evidence type="ECO:0000313" key="2">
    <source>
        <dbReference type="Proteomes" id="UP000199114"/>
    </source>
</evidence>
<dbReference type="EMBL" id="FOFD01000006">
    <property type="protein sequence ID" value="SER50502.1"/>
    <property type="molecule type" value="Genomic_DNA"/>
</dbReference>
<dbReference type="AlphaFoldDB" id="A0A1H9PQI4"/>
<name>A0A1H9PQI4_9EURY</name>
<sequence>MADIDRDDVLLMQQILSTETATRSAVELAALRSEAVKTVRDRLDRLAAGDEPLITTIEADKPVSQDVPKQYYAVTSRGVDVLKEIGMYDQIGILYDMYEAADEPVTPEGWAAMDVIRRARPSAVDAFE</sequence>
<proteinExistence type="predicted"/>
<keyword evidence="2" id="KW-1185">Reference proteome</keyword>
<dbReference type="STRING" id="1186196.SAMN04489841_3945"/>
<organism evidence="1 2">
    <name type="scientific">Natrinema salaciae</name>
    <dbReference type="NCBI Taxonomy" id="1186196"/>
    <lineage>
        <taxon>Archaea</taxon>
        <taxon>Methanobacteriati</taxon>
        <taxon>Methanobacteriota</taxon>
        <taxon>Stenosarchaea group</taxon>
        <taxon>Halobacteria</taxon>
        <taxon>Halobacteriales</taxon>
        <taxon>Natrialbaceae</taxon>
        <taxon>Natrinema</taxon>
    </lineage>
</organism>
<reference evidence="2" key="1">
    <citation type="submission" date="2016-10" db="EMBL/GenBank/DDBJ databases">
        <authorList>
            <person name="Varghese N."/>
            <person name="Submissions S."/>
        </authorList>
    </citation>
    <scope>NUCLEOTIDE SEQUENCE [LARGE SCALE GENOMIC DNA]</scope>
    <source>
        <strain evidence="2">DSM 25055</strain>
    </source>
</reference>
<dbReference type="Gene3D" id="1.10.10.10">
    <property type="entry name" value="Winged helix-like DNA-binding domain superfamily/Winged helix DNA-binding domain"/>
    <property type="match status" value="1"/>
</dbReference>
<dbReference type="OrthoDB" id="197931at2157"/>
<evidence type="ECO:0000313" key="1">
    <source>
        <dbReference type="EMBL" id="SER50502.1"/>
    </source>
</evidence>
<dbReference type="RefSeq" id="WP_090620802.1">
    <property type="nucleotide sequence ID" value="NZ_FOFD01000006.1"/>
</dbReference>
<gene>
    <name evidence="1" type="ORF">SAMN04489841_3945</name>
</gene>
<dbReference type="InterPro" id="IPR036388">
    <property type="entry name" value="WH-like_DNA-bd_sf"/>
</dbReference>
<dbReference type="Proteomes" id="UP000199114">
    <property type="component" value="Unassembled WGS sequence"/>
</dbReference>
<protein>
    <submittedName>
        <fullName evidence="1">Uncharacterized protein</fullName>
    </submittedName>
</protein>